<name>A0A0W0S6F8_9GAMM</name>
<dbReference type="STRING" id="28084.Lche_0910"/>
<evidence type="ECO:0000313" key="3">
    <source>
        <dbReference type="Proteomes" id="UP000054921"/>
    </source>
</evidence>
<dbReference type="Proteomes" id="UP000277577">
    <property type="component" value="Chromosome"/>
</dbReference>
<gene>
    <name evidence="1" type="ORF">Lche_0910</name>
    <name evidence="2" type="ORF">NCTC11976_01550</name>
</gene>
<accession>A0A0W0S6F8</accession>
<dbReference type="EMBL" id="LR134173">
    <property type="protein sequence ID" value="VEB35820.1"/>
    <property type="molecule type" value="Genomic_DNA"/>
</dbReference>
<proteinExistence type="predicted"/>
<dbReference type="EMBL" id="LNXW01000013">
    <property type="protein sequence ID" value="KTC78890.1"/>
    <property type="molecule type" value="Genomic_DNA"/>
</dbReference>
<protein>
    <submittedName>
        <fullName evidence="1">Uncharacterized protein</fullName>
    </submittedName>
</protein>
<keyword evidence="4" id="KW-1185">Reference proteome</keyword>
<evidence type="ECO:0000313" key="2">
    <source>
        <dbReference type="EMBL" id="VEB35820.1"/>
    </source>
</evidence>
<dbReference type="Proteomes" id="UP000054921">
    <property type="component" value="Unassembled WGS sequence"/>
</dbReference>
<evidence type="ECO:0000313" key="1">
    <source>
        <dbReference type="EMBL" id="KTC78890.1"/>
    </source>
</evidence>
<reference evidence="2 4" key="2">
    <citation type="submission" date="2018-12" db="EMBL/GenBank/DDBJ databases">
        <authorList>
            <consortium name="Pathogen Informatics"/>
        </authorList>
    </citation>
    <scope>NUCLEOTIDE SEQUENCE [LARGE SCALE GENOMIC DNA]</scope>
    <source>
        <strain evidence="2 4">NCTC11976</strain>
    </source>
</reference>
<dbReference type="AlphaFoldDB" id="A0A0W0S6F8"/>
<organism evidence="1 3">
    <name type="scientific">Legionella cherrii</name>
    <dbReference type="NCBI Taxonomy" id="28084"/>
    <lineage>
        <taxon>Bacteria</taxon>
        <taxon>Pseudomonadati</taxon>
        <taxon>Pseudomonadota</taxon>
        <taxon>Gammaproteobacteria</taxon>
        <taxon>Legionellales</taxon>
        <taxon>Legionellaceae</taxon>
        <taxon>Legionella</taxon>
    </lineage>
</organism>
<dbReference type="RefSeq" id="WP_028382303.1">
    <property type="nucleotide sequence ID" value="NZ_CAAAIT010000002.1"/>
</dbReference>
<dbReference type="PATRIC" id="fig|28084.5.peg.982"/>
<evidence type="ECO:0000313" key="4">
    <source>
        <dbReference type="Proteomes" id="UP000277577"/>
    </source>
</evidence>
<reference evidence="1 3" key="1">
    <citation type="submission" date="2015-11" db="EMBL/GenBank/DDBJ databases">
        <title>Genomic analysis of 38 Legionella species identifies large and diverse effector repertoires.</title>
        <authorList>
            <person name="Burstein D."/>
            <person name="Amaro F."/>
            <person name="Zusman T."/>
            <person name="Lifshitz Z."/>
            <person name="Cohen O."/>
            <person name="Gilbert J.A."/>
            <person name="Pupko T."/>
            <person name="Shuman H.A."/>
            <person name="Segal G."/>
        </authorList>
    </citation>
    <scope>NUCLEOTIDE SEQUENCE [LARGE SCALE GENOMIC DNA]</scope>
    <source>
        <strain evidence="1 3">ORW</strain>
    </source>
</reference>
<sequence>MSPQEESLWQAVAEKKYDEVEKLITKHPELVNAVDTNGRSLLRRVVLAVVPPLDLIRFIAKQPNLTFENQGSGATQTTIGAILSTGRSNILELFAEDPRIIMEGDKLAYVTAKKNMEHAKESKRVDYTKMFMIVRDATIRHAIATDDAVLLEQLQQAGDNLAQELSDGTLPVRLITKENPAPKAKSWFQSQIGKKETSVATHADSFFSHTAEMQKTKEKMEELNRGKAQAEMGLFGKTYNGALETMGKVASYFSLTN</sequence>
<dbReference type="OrthoDB" id="5650316at2"/>